<dbReference type="PANTHER" id="PTHR36984">
    <property type="entry name" value="CRISPR-ASSOCIATED ENDORIBONUCLEASE CAS6 1"/>
    <property type="match status" value="1"/>
</dbReference>
<proteinExistence type="predicted"/>
<dbReference type="RefSeq" id="WP_031505424.1">
    <property type="nucleotide sequence ID" value="NC_022795.1"/>
</dbReference>
<dbReference type="GO" id="GO:0051607">
    <property type="term" value="P:defense response to virus"/>
    <property type="evidence" value="ECO:0007669"/>
    <property type="project" value="UniProtKB-KW"/>
</dbReference>
<evidence type="ECO:0000313" key="4">
    <source>
        <dbReference type="Proteomes" id="UP000077469"/>
    </source>
</evidence>
<dbReference type="InterPro" id="IPR049435">
    <property type="entry name" value="Cas_Cas6_C"/>
</dbReference>
<dbReference type="Gene3D" id="3.30.70.1890">
    <property type="match status" value="1"/>
</dbReference>
<protein>
    <submittedName>
        <fullName evidence="3">CRISPR-associated protein Cas6</fullName>
    </submittedName>
</protein>
<evidence type="ECO:0000259" key="2">
    <source>
        <dbReference type="Pfam" id="PF01881"/>
    </source>
</evidence>
<dbReference type="Pfam" id="PF01881">
    <property type="entry name" value="Cas_Cas6_C"/>
    <property type="match status" value="1"/>
</dbReference>
<dbReference type="GO" id="GO:0016788">
    <property type="term" value="F:hydrolase activity, acting on ester bonds"/>
    <property type="evidence" value="ECO:0007669"/>
    <property type="project" value="InterPro"/>
</dbReference>
<dbReference type="InterPro" id="IPR045747">
    <property type="entry name" value="CRISPR-assoc_prot_Cas6_N_sf"/>
</dbReference>
<dbReference type="InterPro" id="IPR010156">
    <property type="entry name" value="CRISPR-assoc_prot_Cas6"/>
</dbReference>
<dbReference type="KEGG" id="phy:AJ81_06140"/>
<sequence length="272" mass="31921">MRVRFDFRVDKLPILYRHRIMSLIKEAIQISDPEYKAILYPEGFKRTKPFTFSVYIPPGFKTTKEKFLLDDGLALEETVFLLEREISLFVSSWAPEFIVNLYNGLLKLRKFPLFEFLSESGERQTHHIHLVRAVVLNERKITAEEVPFKTMSPISLEDGNDEPIEILKNDRVDQEELKRFVHHLNVVQDKRFKDLRGYGLKKPLEFVPNKIIRKVVKHALKGFRDETKKPYMFLTTYHGEFVLKGDMEDLRLTYQVGLGLRTGQGFGMLEVV</sequence>
<dbReference type="OrthoDB" id="49707at2"/>
<reference evidence="3 4" key="1">
    <citation type="submission" date="2014-01" db="EMBL/GenBank/DDBJ databases">
        <title>Genome sequencing of Thermotog hypogea.</title>
        <authorList>
            <person name="Zhang X."/>
            <person name="Alvare G."/>
            <person name="Fristensky B."/>
            <person name="Chen L."/>
            <person name="Suen T."/>
            <person name="Chen Q."/>
            <person name="Ma K."/>
        </authorList>
    </citation>
    <scope>NUCLEOTIDE SEQUENCE [LARGE SCALE GENOMIC DNA]</scope>
    <source>
        <strain evidence="3 4">DSM 11164</strain>
    </source>
</reference>
<name>A0A0X1KRM3_9THEM</name>
<dbReference type="STRING" id="1123384.AJ81_06140"/>
<dbReference type="CDD" id="cd21140">
    <property type="entry name" value="Cas6_I-like"/>
    <property type="match status" value="1"/>
</dbReference>
<keyword evidence="4" id="KW-1185">Reference proteome</keyword>
<dbReference type="NCBIfam" id="TIGR01877">
    <property type="entry name" value="cas_cas6"/>
    <property type="match status" value="1"/>
</dbReference>
<keyword evidence="1" id="KW-0051">Antiviral defense</keyword>
<dbReference type="PaxDb" id="1123384-AJ81_06140"/>
<dbReference type="Gene3D" id="3.30.70.1900">
    <property type="match status" value="1"/>
</dbReference>
<dbReference type="PANTHER" id="PTHR36984:SF3">
    <property type="entry name" value="CRISPR-ASSOCIATED ENDORIBONUCLEASE CAS6"/>
    <property type="match status" value="1"/>
</dbReference>
<organism evidence="3 4">
    <name type="scientific">Pseudothermotoga hypogea DSM 11164 = NBRC 106472</name>
    <dbReference type="NCBI Taxonomy" id="1123384"/>
    <lineage>
        <taxon>Bacteria</taxon>
        <taxon>Thermotogati</taxon>
        <taxon>Thermotogota</taxon>
        <taxon>Thermotogae</taxon>
        <taxon>Thermotogales</taxon>
        <taxon>Thermotogaceae</taxon>
        <taxon>Pseudothermotoga</taxon>
    </lineage>
</organism>
<dbReference type="EMBL" id="CP007141">
    <property type="protein sequence ID" value="AJC73840.1"/>
    <property type="molecule type" value="Genomic_DNA"/>
</dbReference>
<feature type="domain" description="CRISPR associated protein Cas6 C-terminal" evidence="2">
    <location>
        <begin position="137"/>
        <end position="271"/>
    </location>
</feature>
<dbReference type="Proteomes" id="UP000077469">
    <property type="component" value="Chromosome"/>
</dbReference>
<gene>
    <name evidence="3" type="ORF">AJ81_06140</name>
</gene>
<evidence type="ECO:0000256" key="1">
    <source>
        <dbReference type="ARBA" id="ARBA00023118"/>
    </source>
</evidence>
<dbReference type="AlphaFoldDB" id="A0A0X1KRM3"/>
<evidence type="ECO:0000313" key="3">
    <source>
        <dbReference type="EMBL" id="AJC73840.1"/>
    </source>
</evidence>
<accession>A0A0X1KRM3</accession>
<dbReference type="PATRIC" id="fig|1123384.7.peg.1230"/>